<name>A0A2M4CS66_ANODA</name>
<dbReference type="VEuPathDB" id="VectorBase:ADAC010424"/>
<feature type="compositionally biased region" description="Low complexity" evidence="1">
    <location>
        <begin position="1144"/>
        <end position="1160"/>
    </location>
</feature>
<feature type="region of interest" description="Disordered" evidence="1">
    <location>
        <begin position="1070"/>
        <end position="1381"/>
    </location>
</feature>
<feature type="region of interest" description="Disordered" evidence="1">
    <location>
        <begin position="515"/>
        <end position="538"/>
    </location>
</feature>
<feature type="compositionally biased region" description="Polar residues" evidence="1">
    <location>
        <begin position="2108"/>
        <end position="2123"/>
    </location>
</feature>
<feature type="compositionally biased region" description="Basic residues" evidence="1">
    <location>
        <begin position="1872"/>
        <end position="1885"/>
    </location>
</feature>
<feature type="compositionally biased region" description="Polar residues" evidence="1">
    <location>
        <begin position="381"/>
        <end position="396"/>
    </location>
</feature>
<feature type="region of interest" description="Disordered" evidence="1">
    <location>
        <begin position="751"/>
        <end position="786"/>
    </location>
</feature>
<feature type="compositionally biased region" description="Low complexity" evidence="1">
    <location>
        <begin position="1901"/>
        <end position="1922"/>
    </location>
</feature>
<organism evidence="2">
    <name type="scientific">Anopheles darlingi</name>
    <name type="common">Mosquito</name>
    <dbReference type="NCBI Taxonomy" id="43151"/>
    <lineage>
        <taxon>Eukaryota</taxon>
        <taxon>Metazoa</taxon>
        <taxon>Ecdysozoa</taxon>
        <taxon>Arthropoda</taxon>
        <taxon>Hexapoda</taxon>
        <taxon>Insecta</taxon>
        <taxon>Pterygota</taxon>
        <taxon>Neoptera</taxon>
        <taxon>Endopterygota</taxon>
        <taxon>Diptera</taxon>
        <taxon>Nematocera</taxon>
        <taxon>Culicoidea</taxon>
        <taxon>Culicidae</taxon>
        <taxon>Anophelinae</taxon>
        <taxon>Anopheles</taxon>
    </lineage>
</organism>
<feature type="compositionally biased region" description="Low complexity" evidence="1">
    <location>
        <begin position="1967"/>
        <end position="1987"/>
    </location>
</feature>
<feature type="compositionally biased region" description="Low complexity" evidence="1">
    <location>
        <begin position="1768"/>
        <end position="1826"/>
    </location>
</feature>
<feature type="compositionally biased region" description="Polar residues" evidence="1">
    <location>
        <begin position="2135"/>
        <end position="2153"/>
    </location>
</feature>
<proteinExistence type="predicted"/>
<feature type="compositionally biased region" description="Pro residues" evidence="1">
    <location>
        <begin position="1167"/>
        <end position="1182"/>
    </location>
</feature>
<feature type="region of interest" description="Disordered" evidence="1">
    <location>
        <begin position="2091"/>
        <end position="2175"/>
    </location>
</feature>
<feature type="compositionally biased region" description="Basic and acidic residues" evidence="1">
    <location>
        <begin position="1283"/>
        <end position="1301"/>
    </location>
</feature>
<dbReference type="PANTHER" id="PTHR40240:SF1">
    <property type="entry name" value="PLEXUS, ISOFORM A"/>
    <property type="match status" value="1"/>
</dbReference>
<sequence>MEKAKAYIKNELRGGSLAQPEPPPPSHHSHHLHQQQQQQQQQHHHQQQQQHGPPTSSALHPYHLHAQHQQHGAPSPHHYQASYAHPHHHPAAPPPPPPPGAPQGGSAAPSPAPSLGTNANDVDPASICYVCGAIGAQDKYYLRVRQNPDRPNEPHFPLLETHIPPSGVPPWTPAKVGVRSCYLCFTAFAQQWDYHEREGKPVSQRLYWLKRNDDKNYIGAEMSSQGEYAAQVLGLNADHLGSGHHPRSQHQPPAAQHQQQQRHSPAPLPPPPPSSAPPSSHPYPSHPRNESPLRGGSVTGTGSRGAGGSNEASPTQHKSDAPVTSTPPYHPAKRFLENHLAATNAAAREQQPPPTSVVSSPASNNVQSRPSSRAGPPEKPTTPQLQQQHRPGTSDNPSPAAAPPALPASSTVFRDGRKMSSFAHHKLKIANYNNSSSVASATAGSIGGGGGSGGGGSSGLSAVASSLRLEEDGALDLRNSSSGGGLLSGGGIGGTGPSSGVQVVMVGGGLLGEDASLRSSSGSNSNGSSTGSTGTDILDLSMPDKNSMTEVCYVCGDEHRRGSLMEIATVKPKDAKDQERPYFPIFDETHARPARSRPKDPKGMVQACKACHQYLLNQWQSFIIRSTPEAQRKYQIRKRQNTQERSATFVCYTCGSDTPSSQLRLVYCCPNAEREPYFPFIKALKAPTNASPISPQGMVQICSTCNKKNAHRAEGGTISNVEERYPSPTKMTSSVINEVVRFKPYEFASALSGGPPPLRDPKGHRRESRPNTPPHAAQGPLENGHGHQCSICKNTFPATSMEYLSTSAEHMNSHAMHFPCLKGSNDQSRVLACKNCVHKLTVQWETMDAQRVPLEHRKYVIPSPTPNSASISPSGAGSGGGSVGGMVVRAQSSVGGTPPSTPASSVPSSSVYCFICGLHSEFIFARLLYANKEGSRPYFPFLLKHKSPPNAEQLRSDSSALVCTFCFHSLLNQWRKYEAQSNIPSPSEREYNFHDYCCHLCGIMTYRKRVRALPIREYPFVANRKCDGILLENGDYAVVCLDCYESLRQQSAEYDRFGVAIEKREYNWVAQPPPPEDSPEVSVARLPSGERSDKAIKNSQGGLRSGANKKNCAPKANNDKRDSMQSKLAQKRPVTSPAPPIPPSAQQLLHHPSSSPHSNHMIGGPNHLPPGASPGLIPPPPQQSQQSPHGGVLSSAAVGHGGGGPPGSTMHGSSGPQNASSGGRSSSGGGGGGNGGGSFAAALRNLAKQADGKDEEPQQGVGSGNGGANGGGPGPGGGGGNGGRDRDHRDRDRDRERERDGGGNGGTGLPMDGRGSSSMSSMDRRGDESRGGGSIITGDGRIRSAPDSGRGGVEGTKKQHLQQQRSSPQPPEKMPRLNAPSSNSIQSELLARSGFQPYRPDDRLPHPGGAFPMDAYSAAFGSIPGMPPANLFNPAALAYHDPAIYLDPRYQMLRAGAHHSAAAAHQLYSSLPYPPNLYGMLPGMGMPSIHERMKIEEEHRAARMREEERAREAREAAIEREKERELREQREREQREKEQREKEERERLQREKEQREKEAREREQREKEREREAAREREQRERERERERERMMHMMPHSLPRPFFSIPGLPPGLSPQLGLGMRPQGPLGLAAHHPLHPSLGLSMSLGLPQVPQPPSASSLNLTHPSAGLVPQPPPPGSALGHPSIPTSLAAAAAAYSHSIASTMNSSYHSSMAHMGGLNLSHSAAALASAQNLSLAGHIPPPAHLSAAGSPVLPVVSSASGGAVGGGHHLAPSPHHLSPHGAPLALTSSKSSTHPSPHPATRASPSSPVVAAPSGPISSSSTSNSSAAPPPHPYYTAAAMAAAAAAAVGSPLSLSSKPHPGHGAPPSSVGSNHHLHHLQPPHHHPPLSHPGAQTQPSPHGPPSSSASSASSGPAPPSGSRSSAVITPPSSVASSHYQAAAAAAAHHQHHAALVAAAAAAADQRHAAAHRSASAHRIAEPSAAPSTGLGAPPPPPPTSVSQAASAPDHSVNSTNVVSISSSSSGSNSNGSTNSNSINNMASNTPNEPSVMSGSKSRSPPAAVASIGSSMPAGPPLGDSIANSLVIKSNTASTAQPLDDATGGVITKRRSSSSPVDRNAASANQPAAGTGAEHPETNGGMSDSRPGSRSIETTDAGSTAAAGVVKDSKESIDATGASVQGTNVAYYGAGY</sequence>
<feature type="region of interest" description="Disordered" evidence="1">
    <location>
        <begin position="1"/>
        <end position="118"/>
    </location>
</feature>
<dbReference type="PANTHER" id="PTHR40240">
    <property type="entry name" value="PLEXUS, ISOFORM A"/>
    <property type="match status" value="1"/>
</dbReference>
<feature type="region of interest" description="Disordered" evidence="1">
    <location>
        <begin position="1962"/>
        <end position="2067"/>
    </location>
</feature>
<feature type="compositionally biased region" description="Basic and acidic residues" evidence="1">
    <location>
        <begin position="1"/>
        <end position="12"/>
    </location>
</feature>
<feature type="region of interest" description="Disordered" evidence="1">
    <location>
        <begin position="1518"/>
        <end position="1587"/>
    </location>
</feature>
<feature type="region of interest" description="Disordered" evidence="1">
    <location>
        <begin position="238"/>
        <end position="331"/>
    </location>
</feature>
<feature type="region of interest" description="Disordered" evidence="1">
    <location>
        <begin position="1850"/>
        <end position="1928"/>
    </location>
</feature>
<feature type="compositionally biased region" description="Low complexity" evidence="1">
    <location>
        <begin position="356"/>
        <end position="368"/>
    </location>
</feature>
<feature type="region of interest" description="Disordered" evidence="1">
    <location>
        <begin position="1759"/>
        <end position="1828"/>
    </location>
</feature>
<feature type="compositionally biased region" description="Low complexity" evidence="1">
    <location>
        <begin position="1207"/>
        <end position="1224"/>
    </location>
</feature>
<feature type="compositionally biased region" description="Low complexity" evidence="1">
    <location>
        <begin position="1309"/>
        <end position="1321"/>
    </location>
</feature>
<feature type="compositionally biased region" description="Low complexity" evidence="1">
    <location>
        <begin position="1183"/>
        <end position="1198"/>
    </location>
</feature>
<feature type="compositionally biased region" description="Gly residues" evidence="1">
    <location>
        <begin position="1225"/>
        <end position="1238"/>
    </location>
</feature>
<dbReference type="EMBL" id="GGFL01003937">
    <property type="protein sequence ID" value="MBW68115.1"/>
    <property type="molecule type" value="Transcribed_RNA"/>
</dbReference>
<feature type="region of interest" description="Disordered" evidence="1">
    <location>
        <begin position="862"/>
        <end position="883"/>
    </location>
</feature>
<protein>
    <submittedName>
        <fullName evidence="2">Putative sialidase</fullName>
    </submittedName>
</protein>
<feature type="region of interest" description="Disordered" evidence="1">
    <location>
        <begin position="346"/>
        <end position="411"/>
    </location>
</feature>
<feature type="compositionally biased region" description="Polar residues" evidence="1">
    <location>
        <begin position="310"/>
        <end position="327"/>
    </location>
</feature>
<feature type="compositionally biased region" description="Pro residues" evidence="1">
    <location>
        <begin position="91"/>
        <end position="101"/>
    </location>
</feature>
<feature type="compositionally biased region" description="Polar residues" evidence="1">
    <location>
        <begin position="2037"/>
        <end position="2054"/>
    </location>
</feature>
<feature type="compositionally biased region" description="Low complexity" evidence="1">
    <location>
        <begin position="249"/>
        <end position="265"/>
    </location>
</feature>
<feature type="compositionally biased region" description="Pro residues" evidence="1">
    <location>
        <begin position="266"/>
        <end position="285"/>
    </location>
</feature>
<feature type="compositionally biased region" description="Low complexity" evidence="1">
    <location>
        <begin position="519"/>
        <end position="535"/>
    </location>
</feature>
<evidence type="ECO:0000313" key="2">
    <source>
        <dbReference type="EMBL" id="MBW68115.1"/>
    </source>
</evidence>
<feature type="compositionally biased region" description="Gly residues" evidence="1">
    <location>
        <begin position="1261"/>
        <end position="1282"/>
    </location>
</feature>
<feature type="compositionally biased region" description="Gly residues" evidence="1">
    <location>
        <begin position="297"/>
        <end position="308"/>
    </location>
</feature>
<reference evidence="2" key="1">
    <citation type="submission" date="2018-01" db="EMBL/GenBank/DDBJ databases">
        <title>An insight into the sialome of Amazonian anophelines.</title>
        <authorList>
            <person name="Ribeiro J.M."/>
            <person name="Scarpassa V."/>
            <person name="Calvo E."/>
        </authorList>
    </citation>
    <scope>NUCLEOTIDE SEQUENCE</scope>
</reference>
<accession>A0A2M4CS66</accession>
<feature type="compositionally biased region" description="Low complexity" evidence="1">
    <location>
        <begin position="1996"/>
        <end position="2036"/>
    </location>
</feature>
<feature type="compositionally biased region" description="Low complexity" evidence="1">
    <location>
        <begin position="34"/>
        <end position="54"/>
    </location>
</feature>
<dbReference type="VEuPathDB" id="VectorBase:ADAR2_000648"/>
<evidence type="ECO:0000256" key="1">
    <source>
        <dbReference type="SAM" id="MobiDB-lite"/>
    </source>
</evidence>